<feature type="signal peptide" evidence="7">
    <location>
        <begin position="1"/>
        <end position="22"/>
    </location>
</feature>
<evidence type="ECO:0000256" key="5">
    <source>
        <dbReference type="PIRSR" id="PIRSR601461-1"/>
    </source>
</evidence>
<organism evidence="9 10">
    <name type="scientific">Dendrothele bispora (strain CBS 962.96)</name>
    <dbReference type="NCBI Taxonomy" id="1314807"/>
    <lineage>
        <taxon>Eukaryota</taxon>
        <taxon>Fungi</taxon>
        <taxon>Dikarya</taxon>
        <taxon>Basidiomycota</taxon>
        <taxon>Agaricomycotina</taxon>
        <taxon>Agaricomycetes</taxon>
        <taxon>Agaricomycetidae</taxon>
        <taxon>Agaricales</taxon>
        <taxon>Agaricales incertae sedis</taxon>
        <taxon>Dendrothele</taxon>
    </lineage>
</organism>
<keyword evidence="3 6" id="KW-0064">Aspartyl protease</keyword>
<dbReference type="GO" id="GO:0004190">
    <property type="term" value="F:aspartic-type endopeptidase activity"/>
    <property type="evidence" value="ECO:0007669"/>
    <property type="project" value="UniProtKB-KW"/>
</dbReference>
<evidence type="ECO:0000313" key="10">
    <source>
        <dbReference type="Proteomes" id="UP000297245"/>
    </source>
</evidence>
<keyword evidence="4 6" id="KW-0378">Hydrolase</keyword>
<evidence type="ECO:0000256" key="7">
    <source>
        <dbReference type="SAM" id="SignalP"/>
    </source>
</evidence>
<dbReference type="Gene3D" id="2.40.70.10">
    <property type="entry name" value="Acid Proteases"/>
    <property type="match status" value="2"/>
</dbReference>
<dbReference type="Pfam" id="PF00026">
    <property type="entry name" value="Asp"/>
    <property type="match status" value="1"/>
</dbReference>
<dbReference type="InterPro" id="IPR001461">
    <property type="entry name" value="Aspartic_peptidase_A1"/>
</dbReference>
<comment type="similarity">
    <text evidence="1 6">Belongs to the peptidase A1 family.</text>
</comment>
<dbReference type="InterPro" id="IPR033121">
    <property type="entry name" value="PEPTIDASE_A1"/>
</dbReference>
<dbReference type="GO" id="GO:0006508">
    <property type="term" value="P:proteolysis"/>
    <property type="evidence" value="ECO:0007669"/>
    <property type="project" value="UniProtKB-KW"/>
</dbReference>
<evidence type="ECO:0000256" key="3">
    <source>
        <dbReference type="ARBA" id="ARBA00022750"/>
    </source>
</evidence>
<dbReference type="InterPro" id="IPR021109">
    <property type="entry name" value="Peptidase_aspartic_dom_sf"/>
</dbReference>
<dbReference type="SUPFAM" id="SSF50630">
    <property type="entry name" value="Acid proteases"/>
    <property type="match status" value="1"/>
</dbReference>
<dbReference type="PRINTS" id="PR00792">
    <property type="entry name" value="PEPSIN"/>
</dbReference>
<evidence type="ECO:0000256" key="2">
    <source>
        <dbReference type="ARBA" id="ARBA00022670"/>
    </source>
</evidence>
<evidence type="ECO:0000256" key="4">
    <source>
        <dbReference type="ARBA" id="ARBA00022801"/>
    </source>
</evidence>
<dbReference type="CDD" id="cd05471">
    <property type="entry name" value="pepsin_like"/>
    <property type="match status" value="1"/>
</dbReference>
<keyword evidence="7" id="KW-0732">Signal</keyword>
<gene>
    <name evidence="9" type="ORF">K435DRAFT_959701</name>
</gene>
<feature type="active site" evidence="5">
    <location>
        <position position="305"/>
    </location>
</feature>
<proteinExistence type="inferred from homology"/>
<dbReference type="AlphaFoldDB" id="A0A4S8MWY9"/>
<name>A0A4S8MWY9_DENBC</name>
<dbReference type="OrthoDB" id="15189at2759"/>
<evidence type="ECO:0000256" key="6">
    <source>
        <dbReference type="RuleBase" id="RU000454"/>
    </source>
</evidence>
<dbReference type="InterPro" id="IPR034164">
    <property type="entry name" value="Pepsin-like_dom"/>
</dbReference>
<dbReference type="FunFam" id="2.40.70.10:FF:000115">
    <property type="entry name" value="Lysosomal aspartic protease"/>
    <property type="match status" value="1"/>
</dbReference>
<dbReference type="EMBL" id="ML179037">
    <property type="protein sequence ID" value="THV07632.1"/>
    <property type="molecule type" value="Genomic_DNA"/>
</dbReference>
<dbReference type="PROSITE" id="PS00141">
    <property type="entry name" value="ASP_PROTEASE"/>
    <property type="match status" value="1"/>
</dbReference>
<keyword evidence="10" id="KW-1185">Reference proteome</keyword>
<dbReference type="PROSITE" id="PS51767">
    <property type="entry name" value="PEPTIDASE_A1"/>
    <property type="match status" value="1"/>
</dbReference>
<feature type="active site" evidence="5">
    <location>
        <position position="122"/>
    </location>
</feature>
<dbReference type="Proteomes" id="UP000297245">
    <property type="component" value="Unassembled WGS sequence"/>
</dbReference>
<evidence type="ECO:0000256" key="1">
    <source>
        <dbReference type="ARBA" id="ARBA00007447"/>
    </source>
</evidence>
<dbReference type="PANTHER" id="PTHR47966:SF51">
    <property type="entry name" value="BETA-SITE APP-CLEAVING ENZYME, ISOFORM A-RELATED"/>
    <property type="match status" value="1"/>
</dbReference>
<feature type="chain" id="PRO_5020427823" evidence="7">
    <location>
        <begin position="23"/>
        <end position="425"/>
    </location>
</feature>
<feature type="domain" description="Peptidase A1" evidence="8">
    <location>
        <begin position="104"/>
        <end position="416"/>
    </location>
</feature>
<keyword evidence="2 6" id="KW-0645">Protease</keyword>
<dbReference type="PANTHER" id="PTHR47966">
    <property type="entry name" value="BETA-SITE APP-CLEAVING ENZYME, ISOFORM A-RELATED"/>
    <property type="match status" value="1"/>
</dbReference>
<evidence type="ECO:0000313" key="9">
    <source>
        <dbReference type="EMBL" id="THV07632.1"/>
    </source>
</evidence>
<dbReference type="InterPro" id="IPR001969">
    <property type="entry name" value="Aspartic_peptidase_AS"/>
</dbReference>
<sequence length="425" mass="46235">MTLKWTLLAVIIHTFVVIASSAANFAVVPLCKGLSLTTTDNVFNLEKAALQATILEDKHRQNIDNYHQRAKGRMKVRDTALPPRYMYKERQSEPLIDENSDSEWTGFVSIGTPGQKFLVDVDTGSSDLWVTSASCNSSICASKRKYEASLSPTSMQIQGEGAFEIVYGDKSTVSGPIYRDTVNIGGIEVQNQYFSPVTNLSRQFDGDPIDGIIGLAFPSISNIGRDTFIDNAYQQGAIPARVFGLYLANTGSELYLGGYDQKHFTGDIEYHSLQVNDNPGFWEIGGASVYVGDTLAQGTFPTIIDSGTTLVYGPPDMVKSVYALIPGAAVFDEKQGFYSFPCRSTPKVSFSWGGRKWSIPGDSFNLGLTRAGASTCVGALVGNSLGLRRSTWLLGGRFLKHVYTVFDADELAIGFAQLRSAYSGV</sequence>
<protein>
    <submittedName>
        <fullName evidence="9">Acid protease</fullName>
    </submittedName>
</protein>
<evidence type="ECO:0000259" key="8">
    <source>
        <dbReference type="PROSITE" id="PS51767"/>
    </source>
</evidence>
<accession>A0A4S8MWY9</accession>
<reference evidence="9 10" key="1">
    <citation type="journal article" date="2019" name="Nat. Ecol. Evol.">
        <title>Megaphylogeny resolves global patterns of mushroom evolution.</title>
        <authorList>
            <person name="Varga T."/>
            <person name="Krizsan K."/>
            <person name="Foldi C."/>
            <person name="Dima B."/>
            <person name="Sanchez-Garcia M."/>
            <person name="Sanchez-Ramirez S."/>
            <person name="Szollosi G.J."/>
            <person name="Szarkandi J.G."/>
            <person name="Papp V."/>
            <person name="Albert L."/>
            <person name="Andreopoulos W."/>
            <person name="Angelini C."/>
            <person name="Antonin V."/>
            <person name="Barry K.W."/>
            <person name="Bougher N.L."/>
            <person name="Buchanan P."/>
            <person name="Buyck B."/>
            <person name="Bense V."/>
            <person name="Catcheside P."/>
            <person name="Chovatia M."/>
            <person name="Cooper J."/>
            <person name="Damon W."/>
            <person name="Desjardin D."/>
            <person name="Finy P."/>
            <person name="Geml J."/>
            <person name="Haridas S."/>
            <person name="Hughes K."/>
            <person name="Justo A."/>
            <person name="Karasinski D."/>
            <person name="Kautmanova I."/>
            <person name="Kiss B."/>
            <person name="Kocsube S."/>
            <person name="Kotiranta H."/>
            <person name="LaButti K.M."/>
            <person name="Lechner B.E."/>
            <person name="Liimatainen K."/>
            <person name="Lipzen A."/>
            <person name="Lukacs Z."/>
            <person name="Mihaltcheva S."/>
            <person name="Morgado L.N."/>
            <person name="Niskanen T."/>
            <person name="Noordeloos M.E."/>
            <person name="Ohm R.A."/>
            <person name="Ortiz-Santana B."/>
            <person name="Ovrebo C."/>
            <person name="Racz N."/>
            <person name="Riley R."/>
            <person name="Savchenko A."/>
            <person name="Shiryaev A."/>
            <person name="Soop K."/>
            <person name="Spirin V."/>
            <person name="Szebenyi C."/>
            <person name="Tomsovsky M."/>
            <person name="Tulloss R.E."/>
            <person name="Uehling J."/>
            <person name="Grigoriev I.V."/>
            <person name="Vagvolgyi C."/>
            <person name="Papp T."/>
            <person name="Martin F.M."/>
            <person name="Miettinen O."/>
            <person name="Hibbett D.S."/>
            <person name="Nagy L.G."/>
        </authorList>
    </citation>
    <scope>NUCLEOTIDE SEQUENCE [LARGE SCALE GENOMIC DNA]</scope>
    <source>
        <strain evidence="9 10">CBS 962.96</strain>
    </source>
</reference>